<feature type="region of interest" description="Disordered" evidence="6">
    <location>
        <begin position="88"/>
        <end position="229"/>
    </location>
</feature>
<evidence type="ECO:0000313" key="7">
    <source>
        <dbReference type="EMBL" id="KAK9763489.1"/>
    </source>
</evidence>
<dbReference type="Proteomes" id="UP001479436">
    <property type="component" value="Unassembled WGS sequence"/>
</dbReference>
<reference evidence="7 8" key="1">
    <citation type="submission" date="2023-04" db="EMBL/GenBank/DDBJ databases">
        <title>Genome of Basidiobolus ranarum AG-B5.</title>
        <authorList>
            <person name="Stajich J.E."/>
            <person name="Carter-House D."/>
            <person name="Gryganskyi A."/>
        </authorList>
    </citation>
    <scope>NUCLEOTIDE SEQUENCE [LARGE SCALE GENOMIC DNA]</scope>
    <source>
        <strain evidence="7 8">AG-B5</strain>
    </source>
</reference>
<proteinExistence type="inferred from homology"/>
<sequence length="555" mass="63409">MDKNSPNKNSVRISKYSLDSKASIYRQYAIREKFSVGNTIPIPTLSDLLALKKELYSLSKAAASKASQLEIDKHLISFTETQFAYKTAPSTPKPVGKIGSKNLPNPEAMSRKEKPEIKVSVEKVEGFRELHTPQSRSQKSTPPILPEPKPKRRRKAGTREDSDISDNDKDNPTTTTSTPQKTRSNEPPSIIARPIRSTSPYVHAPETTSRNSTPKPSKKPGKSPTHFLKKKMNSDILEEAKKSARGSHDKDTEEDYPTSKITNQIPIQTYWNYIESFFRPITEQDISFLAEKGDESEPYIIPPLGKHYLDVWTEEEAKLVPRFDDIHPTSIKLNSKNIPKNEDASVENLECGPFTERIVCALLQENSINSGDWMEDEDSESNTEDTLQSDAFPTQLVNMEERLKMELRYIGILGDEDINWKSREDDEISSTLRTMQKELRDQSKTNLFRKEKLSAISIENLAYQEYLQILEELDKQVEQSYIKRVRAAKSKKKKQVQPKALSENTTNIMERRQRYVEGIGCIFRESQYKVADQSIYEEVMPSTAETEPRTENHVP</sequence>
<accession>A0ABR2WPQ7</accession>
<feature type="compositionally biased region" description="Polar residues" evidence="6">
    <location>
        <begin position="196"/>
        <end position="211"/>
    </location>
</feature>
<evidence type="ECO:0000256" key="1">
    <source>
        <dbReference type="ARBA" id="ARBA00004123"/>
    </source>
</evidence>
<dbReference type="PANTHER" id="PTHR13556:SF2">
    <property type="entry name" value="TRANSCRIPTIONAL ADAPTER 3"/>
    <property type="match status" value="1"/>
</dbReference>
<gene>
    <name evidence="7" type="primary">NGG1_5</name>
    <name evidence="7" type="ORF">K7432_009782</name>
</gene>
<feature type="compositionally biased region" description="Basic residues" evidence="6">
    <location>
        <begin position="216"/>
        <end position="229"/>
    </location>
</feature>
<keyword evidence="4" id="KW-0804">Transcription</keyword>
<protein>
    <submittedName>
        <fullName evidence="7">Transcriptional regulator</fullName>
    </submittedName>
</protein>
<evidence type="ECO:0000256" key="4">
    <source>
        <dbReference type="ARBA" id="ARBA00023163"/>
    </source>
</evidence>
<evidence type="ECO:0000256" key="6">
    <source>
        <dbReference type="SAM" id="MobiDB-lite"/>
    </source>
</evidence>
<feature type="compositionally biased region" description="Polar residues" evidence="6">
    <location>
        <begin position="132"/>
        <end position="141"/>
    </location>
</feature>
<evidence type="ECO:0000256" key="5">
    <source>
        <dbReference type="ARBA" id="ARBA00023242"/>
    </source>
</evidence>
<evidence type="ECO:0000256" key="2">
    <source>
        <dbReference type="ARBA" id="ARBA00005330"/>
    </source>
</evidence>
<keyword evidence="8" id="KW-1185">Reference proteome</keyword>
<dbReference type="Pfam" id="PF10198">
    <property type="entry name" value="Ada3"/>
    <property type="match status" value="1"/>
</dbReference>
<keyword evidence="3" id="KW-0805">Transcription regulation</keyword>
<feature type="compositionally biased region" description="Basic and acidic residues" evidence="6">
    <location>
        <begin position="157"/>
        <end position="171"/>
    </location>
</feature>
<evidence type="ECO:0000256" key="3">
    <source>
        <dbReference type="ARBA" id="ARBA00023015"/>
    </source>
</evidence>
<dbReference type="PANTHER" id="PTHR13556">
    <property type="entry name" value="TRANSCRIPTIONAL ADAPTER 3-RELATED"/>
    <property type="match status" value="1"/>
</dbReference>
<keyword evidence="5" id="KW-0539">Nucleus</keyword>
<organism evidence="7 8">
    <name type="scientific">Basidiobolus ranarum</name>
    <dbReference type="NCBI Taxonomy" id="34480"/>
    <lineage>
        <taxon>Eukaryota</taxon>
        <taxon>Fungi</taxon>
        <taxon>Fungi incertae sedis</taxon>
        <taxon>Zoopagomycota</taxon>
        <taxon>Entomophthoromycotina</taxon>
        <taxon>Basidiobolomycetes</taxon>
        <taxon>Basidiobolales</taxon>
        <taxon>Basidiobolaceae</taxon>
        <taxon>Basidiobolus</taxon>
    </lineage>
</organism>
<evidence type="ECO:0000313" key="8">
    <source>
        <dbReference type="Proteomes" id="UP001479436"/>
    </source>
</evidence>
<comment type="similarity">
    <text evidence="2">Belongs to the NGG1 family.</text>
</comment>
<dbReference type="InterPro" id="IPR019340">
    <property type="entry name" value="Histone_AcTrfase_su3"/>
</dbReference>
<comment type="subcellular location">
    <subcellularLocation>
        <location evidence="1">Nucleus</location>
    </subcellularLocation>
</comment>
<comment type="caution">
    <text evidence="7">The sequence shown here is derived from an EMBL/GenBank/DDBJ whole genome shotgun (WGS) entry which is preliminary data.</text>
</comment>
<name>A0ABR2WPQ7_9FUNG</name>
<feature type="compositionally biased region" description="Low complexity" evidence="6">
    <location>
        <begin position="172"/>
        <end position="182"/>
    </location>
</feature>
<dbReference type="EMBL" id="JASJQH010000627">
    <property type="protein sequence ID" value="KAK9763489.1"/>
    <property type="molecule type" value="Genomic_DNA"/>
</dbReference>
<feature type="compositionally biased region" description="Basic and acidic residues" evidence="6">
    <location>
        <begin position="109"/>
        <end position="131"/>
    </location>
</feature>